<dbReference type="GO" id="GO:0006065">
    <property type="term" value="P:UDP-glucuronate biosynthetic process"/>
    <property type="evidence" value="ECO:0007669"/>
    <property type="project" value="UniProtKB-UniPathway"/>
</dbReference>
<dbReference type="UniPathway" id="UPA00038">
    <property type="reaction ID" value="UER00491"/>
</dbReference>
<dbReference type="Gene3D" id="3.40.50.720">
    <property type="entry name" value="NAD(P)-binding Rossmann-like Domain"/>
    <property type="match status" value="2"/>
</dbReference>
<dbReference type="EC" id="1.1.1.22" evidence="3 7"/>
<feature type="binding site" evidence="10">
    <location>
        <position position="325"/>
    </location>
    <ligand>
        <name>NAD(+)</name>
        <dbReference type="ChEBI" id="CHEBI:57540"/>
    </ligand>
</feature>
<evidence type="ECO:0000259" key="11">
    <source>
        <dbReference type="SMART" id="SM00984"/>
    </source>
</evidence>
<dbReference type="InterPro" id="IPR028357">
    <property type="entry name" value="UDPglc_DH_bac"/>
</dbReference>
<evidence type="ECO:0000256" key="5">
    <source>
        <dbReference type="ARBA" id="ARBA00023027"/>
    </source>
</evidence>
<evidence type="ECO:0000256" key="10">
    <source>
        <dbReference type="PIRSR" id="PIRSR500134-3"/>
    </source>
</evidence>
<organism evidence="12 13">
    <name type="scientific">Desulfotruncus arcticus DSM 17038</name>
    <dbReference type="NCBI Taxonomy" id="1121424"/>
    <lineage>
        <taxon>Bacteria</taxon>
        <taxon>Bacillati</taxon>
        <taxon>Bacillota</taxon>
        <taxon>Clostridia</taxon>
        <taxon>Eubacteriales</taxon>
        <taxon>Desulfallaceae</taxon>
        <taxon>Desulfotruncus</taxon>
    </lineage>
</organism>
<feature type="binding site" evidence="9">
    <location>
        <position position="318"/>
    </location>
    <ligand>
        <name>substrate</name>
    </ligand>
</feature>
<dbReference type="PIRSF" id="PIRSF000124">
    <property type="entry name" value="UDPglc_GDPman_dh"/>
    <property type="match status" value="1"/>
</dbReference>
<evidence type="ECO:0000256" key="6">
    <source>
        <dbReference type="ARBA" id="ARBA00047473"/>
    </source>
</evidence>
<feature type="binding site" evidence="10">
    <location>
        <position position="35"/>
    </location>
    <ligand>
        <name>NAD(+)</name>
        <dbReference type="ChEBI" id="CHEBI:57540"/>
    </ligand>
</feature>
<comment type="catalytic activity">
    <reaction evidence="6 7">
        <text>UDP-alpha-D-glucose + 2 NAD(+) + H2O = UDP-alpha-D-glucuronate + 2 NADH + 3 H(+)</text>
        <dbReference type="Rhea" id="RHEA:23596"/>
        <dbReference type="ChEBI" id="CHEBI:15377"/>
        <dbReference type="ChEBI" id="CHEBI:15378"/>
        <dbReference type="ChEBI" id="CHEBI:57540"/>
        <dbReference type="ChEBI" id="CHEBI:57945"/>
        <dbReference type="ChEBI" id="CHEBI:58052"/>
        <dbReference type="ChEBI" id="CHEBI:58885"/>
        <dbReference type="EC" id="1.1.1.22"/>
    </reaction>
</comment>
<accession>A0A1I2Q8D4</accession>
<dbReference type="GO" id="GO:0051287">
    <property type="term" value="F:NAD binding"/>
    <property type="evidence" value="ECO:0007669"/>
    <property type="project" value="InterPro"/>
</dbReference>
<evidence type="ECO:0000256" key="3">
    <source>
        <dbReference type="ARBA" id="ARBA00012954"/>
    </source>
</evidence>
<evidence type="ECO:0000313" key="13">
    <source>
        <dbReference type="Proteomes" id="UP000199337"/>
    </source>
</evidence>
<dbReference type="SMART" id="SM00984">
    <property type="entry name" value="UDPG_MGDP_dh_C"/>
    <property type="match status" value="1"/>
</dbReference>
<name>A0A1I2Q8D4_9FIRM</name>
<gene>
    <name evidence="12" type="ORF">SAMN05660649_01029</name>
</gene>
<dbReference type="Pfam" id="PF00984">
    <property type="entry name" value="UDPG_MGDP_dh"/>
    <property type="match status" value="1"/>
</dbReference>
<dbReference type="InterPro" id="IPR008927">
    <property type="entry name" value="6-PGluconate_DH-like_C_sf"/>
</dbReference>
<evidence type="ECO:0000256" key="7">
    <source>
        <dbReference type="PIRNR" id="PIRNR000124"/>
    </source>
</evidence>
<dbReference type="EMBL" id="FOOX01000003">
    <property type="protein sequence ID" value="SFG22537.1"/>
    <property type="molecule type" value="Genomic_DNA"/>
</dbReference>
<dbReference type="GO" id="GO:0003979">
    <property type="term" value="F:UDP-glucose 6-dehydrogenase activity"/>
    <property type="evidence" value="ECO:0007669"/>
    <property type="project" value="UniProtKB-EC"/>
</dbReference>
<comment type="similarity">
    <text evidence="2 7">Belongs to the UDP-glucose/GDP-mannose dehydrogenase family.</text>
</comment>
<dbReference type="SUPFAM" id="SSF51735">
    <property type="entry name" value="NAD(P)-binding Rossmann-fold domains"/>
    <property type="match status" value="1"/>
</dbReference>
<dbReference type="RefSeq" id="WP_092469378.1">
    <property type="nucleotide sequence ID" value="NZ_FOOX01000003.1"/>
</dbReference>
<feature type="binding site" evidence="10">
    <location>
        <position position="86"/>
    </location>
    <ligand>
        <name>NAD(+)</name>
        <dbReference type="ChEBI" id="CHEBI:57540"/>
    </ligand>
</feature>
<evidence type="ECO:0000256" key="9">
    <source>
        <dbReference type="PIRSR" id="PIRSR500134-2"/>
    </source>
</evidence>
<evidence type="ECO:0000313" key="12">
    <source>
        <dbReference type="EMBL" id="SFG22537.1"/>
    </source>
</evidence>
<protein>
    <recommendedName>
        <fullName evidence="3 7">UDP-glucose 6-dehydrogenase</fullName>
        <ecNumber evidence="3 7">1.1.1.22</ecNumber>
    </recommendedName>
</protein>
<comment type="pathway">
    <text evidence="1">Nucleotide-sugar biosynthesis; UDP-alpha-D-glucuronate biosynthesis; UDP-alpha-D-glucuronate from UDP-alpha-D-glucose: step 1/1.</text>
</comment>
<feature type="binding site" evidence="9">
    <location>
        <begin position="247"/>
        <end position="251"/>
    </location>
    <ligand>
        <name>substrate</name>
    </ligand>
</feature>
<dbReference type="Gene3D" id="1.20.5.100">
    <property type="entry name" value="Cytochrome c1, transmembrane anchor, C-terminal"/>
    <property type="match status" value="1"/>
</dbReference>
<feature type="binding site" evidence="10">
    <location>
        <position position="261"/>
    </location>
    <ligand>
        <name>NAD(+)</name>
        <dbReference type="ChEBI" id="CHEBI:57540"/>
    </ligand>
</feature>
<dbReference type="SUPFAM" id="SSF52413">
    <property type="entry name" value="UDP-glucose/GDP-mannose dehydrogenase C-terminal domain"/>
    <property type="match status" value="1"/>
</dbReference>
<dbReference type="STRING" id="341036.SAMN05660649_01029"/>
<evidence type="ECO:0000256" key="8">
    <source>
        <dbReference type="PIRSR" id="PIRSR500134-1"/>
    </source>
</evidence>
<feature type="active site" description="Nucleophile" evidence="8">
    <location>
        <position position="258"/>
    </location>
</feature>
<dbReference type="OrthoDB" id="9803238at2"/>
<feature type="domain" description="UDP-glucose/GDP-mannose dehydrogenase C-terminal" evidence="11">
    <location>
        <begin position="311"/>
        <end position="414"/>
    </location>
</feature>
<dbReference type="Pfam" id="PF03720">
    <property type="entry name" value="UDPG_MGDP_dh_C"/>
    <property type="match status" value="1"/>
</dbReference>
<proteinExistence type="inferred from homology"/>
<feature type="binding site" evidence="9">
    <location>
        <position position="255"/>
    </location>
    <ligand>
        <name>substrate</name>
    </ligand>
</feature>
<dbReference type="GO" id="GO:0000271">
    <property type="term" value="P:polysaccharide biosynthetic process"/>
    <property type="evidence" value="ECO:0007669"/>
    <property type="project" value="InterPro"/>
</dbReference>
<dbReference type="AlphaFoldDB" id="A0A1I2Q8D4"/>
<dbReference type="Pfam" id="PF03721">
    <property type="entry name" value="UDPG_MGDP_dh_N"/>
    <property type="match status" value="1"/>
</dbReference>
<dbReference type="InterPro" id="IPR036220">
    <property type="entry name" value="UDP-Glc/GDP-Man_DH_C_sf"/>
</dbReference>
<dbReference type="PIRSF" id="PIRSF500134">
    <property type="entry name" value="UDPglc_DH_bac"/>
    <property type="match status" value="1"/>
</dbReference>
<feature type="binding site" evidence="10">
    <location>
        <position position="121"/>
    </location>
    <ligand>
        <name>NAD(+)</name>
        <dbReference type="ChEBI" id="CHEBI:57540"/>
    </ligand>
</feature>
<dbReference type="PANTHER" id="PTHR43750:SF3">
    <property type="entry name" value="UDP-GLUCOSE 6-DEHYDROGENASE TUAD"/>
    <property type="match status" value="1"/>
</dbReference>
<dbReference type="Proteomes" id="UP000199337">
    <property type="component" value="Unassembled WGS sequence"/>
</dbReference>
<sequence length="439" mass="48539">MKITVLGLGYVGLLTAVGLANSGYEIIGLDVDIRKIQMLQNENIYIYEPGLDEFVKENAKKGNLTFDTLENVSCIDSEIVFVAVGTPSQSNGSADLSQLNNALEYVVDRASNPLTIVVKSTVPPGTGKKIKEIYLEKASFSHSYVSNPEFLREGQALKDWFYPDRIVIGGDDREATTLISHLYKDINAPIVITDVTTAEMIKYASNAFLATKISFINEIANLCDLTGANIDGVVQGVSHDPRIGGSFLRAGIGYGGSCFPKDVRALDFISTINGHSFELLKAVINVNNRQRFIPIQILKREMGLLSGKKIAVLGLAFKPNTDDIREAPSIEIINLLIGEGASVKAYDPIVDGTEKNCYCQEAVFTKNIWEAIHEAHAIILTTEWDEFVNLDWFEVFKYTQSPHIIIDGRNVLQPRLIKEIGFKCFGIGRNTHRVFQLQA</sequence>
<dbReference type="InterPro" id="IPR001732">
    <property type="entry name" value="UDP-Glc/GDP-Man_DH_N"/>
</dbReference>
<feature type="binding site" evidence="10">
    <location>
        <position position="30"/>
    </location>
    <ligand>
        <name>NAD(+)</name>
        <dbReference type="ChEBI" id="CHEBI:57540"/>
    </ligand>
</feature>
<dbReference type="InterPro" id="IPR014026">
    <property type="entry name" value="UDP-Glc/GDP-Man_DH_dimer"/>
</dbReference>
<dbReference type="InterPro" id="IPR014027">
    <property type="entry name" value="UDP-Glc/GDP-Man_DH_C"/>
</dbReference>
<feature type="binding site" evidence="9">
    <location>
        <position position="202"/>
    </location>
    <ligand>
        <name>substrate</name>
    </ligand>
</feature>
<dbReference type="PANTHER" id="PTHR43750">
    <property type="entry name" value="UDP-GLUCOSE 6-DEHYDROGENASE TUAD"/>
    <property type="match status" value="1"/>
</dbReference>
<feature type="binding site" evidence="10">
    <location>
        <position position="153"/>
    </location>
    <ligand>
        <name>NAD(+)</name>
        <dbReference type="ChEBI" id="CHEBI:57540"/>
    </ligand>
</feature>
<evidence type="ECO:0000256" key="4">
    <source>
        <dbReference type="ARBA" id="ARBA00023002"/>
    </source>
</evidence>
<dbReference type="InterPro" id="IPR036291">
    <property type="entry name" value="NAD(P)-bd_dom_sf"/>
</dbReference>
<keyword evidence="4 7" id="KW-0560">Oxidoreductase</keyword>
<reference evidence="13" key="1">
    <citation type="submission" date="2016-10" db="EMBL/GenBank/DDBJ databases">
        <authorList>
            <person name="Varghese N."/>
            <person name="Submissions S."/>
        </authorList>
    </citation>
    <scope>NUCLEOTIDE SEQUENCE [LARGE SCALE GENOMIC DNA]</scope>
    <source>
        <strain evidence="13">DSM 17038</strain>
    </source>
</reference>
<evidence type="ECO:0000256" key="2">
    <source>
        <dbReference type="ARBA" id="ARBA00006601"/>
    </source>
</evidence>
<dbReference type="SUPFAM" id="SSF48179">
    <property type="entry name" value="6-phosphogluconate dehydrogenase C-terminal domain-like"/>
    <property type="match status" value="1"/>
</dbReference>
<keyword evidence="5 7" id="KW-0520">NAD</keyword>
<feature type="binding site" evidence="9">
    <location>
        <begin position="150"/>
        <end position="153"/>
    </location>
    <ligand>
        <name>substrate</name>
    </ligand>
</feature>
<evidence type="ECO:0000256" key="1">
    <source>
        <dbReference type="ARBA" id="ARBA00004701"/>
    </source>
</evidence>
<keyword evidence="13" id="KW-1185">Reference proteome</keyword>
<dbReference type="NCBIfam" id="TIGR03026">
    <property type="entry name" value="NDP-sugDHase"/>
    <property type="match status" value="1"/>
</dbReference>
<dbReference type="InterPro" id="IPR017476">
    <property type="entry name" value="UDP-Glc/GDP-Man"/>
</dbReference>